<organism evidence="2 3">
    <name type="scientific">Effrenium voratum</name>
    <dbReference type="NCBI Taxonomy" id="2562239"/>
    <lineage>
        <taxon>Eukaryota</taxon>
        <taxon>Sar</taxon>
        <taxon>Alveolata</taxon>
        <taxon>Dinophyceae</taxon>
        <taxon>Suessiales</taxon>
        <taxon>Symbiodiniaceae</taxon>
        <taxon>Effrenium</taxon>
    </lineage>
</organism>
<evidence type="ECO:0000313" key="2">
    <source>
        <dbReference type="EMBL" id="CAJ1397891.1"/>
    </source>
</evidence>
<evidence type="ECO:0000256" key="1">
    <source>
        <dbReference type="SAM" id="MobiDB-lite"/>
    </source>
</evidence>
<sequence>MEQDMKSTVRLVEVTAIPQRLSSHLGLKGDPNGAVMRGYTNDWCGRSVEGRLVDVHRLLVSGSAVAKKNVVILDGNEGWIIPRDSKIGKGVRAARDNLLNQNYTEAKMVTKMHKKKGISLFDLWMDKRTKMNGVDAKAAGSETAVSPEGEESAEGEGGRKPKLLRLPVTPTADEIEDTIYRTWLPSLQIKDERTGFVWASVVPAKGVDLYAVNFAIQSDRVAVRETKRQVRAMKSALEEKMGLKIHSRSYVQGAYDTMREGLLLGAHGRNGEALIMTEEGVIKGGISMSLCSTSVLRSTLWDLAGGPTMMALQPSQPGGSVSLPDFGSAGARKATNGRSSGRQPFTEKSQVPRKKREGEERSPPRELIPLLQASVRCSGWTRRLYLRQYKMNQLYQSLGMSGVDVAEIYNPERFTSKANAFGLQPGFAIDLTLQKDDKGNHWDLS</sequence>
<feature type="region of interest" description="Disordered" evidence="1">
    <location>
        <begin position="136"/>
        <end position="164"/>
    </location>
</feature>
<protein>
    <submittedName>
        <fullName evidence="2">Uncharacterized protein</fullName>
    </submittedName>
</protein>
<accession>A0AA36J3L8</accession>
<gene>
    <name evidence="2" type="ORF">EVOR1521_LOCUS21816</name>
</gene>
<name>A0AA36J3L8_9DINO</name>
<feature type="compositionally biased region" description="Polar residues" evidence="1">
    <location>
        <begin position="336"/>
        <end position="349"/>
    </location>
</feature>
<reference evidence="2" key="1">
    <citation type="submission" date="2023-08" db="EMBL/GenBank/DDBJ databases">
        <authorList>
            <person name="Chen Y."/>
            <person name="Shah S."/>
            <person name="Dougan E. K."/>
            <person name="Thang M."/>
            <person name="Chan C."/>
        </authorList>
    </citation>
    <scope>NUCLEOTIDE SEQUENCE</scope>
</reference>
<dbReference type="EMBL" id="CAUJNA010003282">
    <property type="protein sequence ID" value="CAJ1397891.1"/>
    <property type="molecule type" value="Genomic_DNA"/>
</dbReference>
<comment type="caution">
    <text evidence="2">The sequence shown here is derived from an EMBL/GenBank/DDBJ whole genome shotgun (WGS) entry which is preliminary data.</text>
</comment>
<evidence type="ECO:0000313" key="3">
    <source>
        <dbReference type="Proteomes" id="UP001178507"/>
    </source>
</evidence>
<keyword evidence="3" id="KW-1185">Reference proteome</keyword>
<dbReference type="Proteomes" id="UP001178507">
    <property type="component" value="Unassembled WGS sequence"/>
</dbReference>
<feature type="region of interest" description="Disordered" evidence="1">
    <location>
        <begin position="311"/>
        <end position="365"/>
    </location>
</feature>
<proteinExistence type="predicted"/>
<dbReference type="AlphaFoldDB" id="A0AA36J3L8"/>